<feature type="region of interest" description="Disordered" evidence="1">
    <location>
        <begin position="22"/>
        <end position="65"/>
    </location>
</feature>
<name>A0ABY7CQQ7_9BASI</name>
<gene>
    <name evidence="2" type="ORF">PtA15_8A511</name>
</gene>
<reference evidence="2" key="1">
    <citation type="submission" date="2022-10" db="EMBL/GenBank/DDBJ databases">
        <title>Puccinia triticina Genome sequencing and assembly.</title>
        <authorList>
            <person name="Li C."/>
        </authorList>
    </citation>
    <scope>NUCLEOTIDE SEQUENCE</scope>
    <source>
        <strain evidence="2">Pt15</strain>
    </source>
</reference>
<organism evidence="2 3">
    <name type="scientific">Puccinia triticina</name>
    <dbReference type="NCBI Taxonomy" id="208348"/>
    <lineage>
        <taxon>Eukaryota</taxon>
        <taxon>Fungi</taxon>
        <taxon>Dikarya</taxon>
        <taxon>Basidiomycota</taxon>
        <taxon>Pucciniomycotina</taxon>
        <taxon>Pucciniomycetes</taxon>
        <taxon>Pucciniales</taxon>
        <taxon>Pucciniaceae</taxon>
        <taxon>Puccinia</taxon>
    </lineage>
</organism>
<feature type="compositionally biased region" description="Basic residues" evidence="1">
    <location>
        <begin position="30"/>
        <end position="39"/>
    </location>
</feature>
<evidence type="ECO:0000313" key="3">
    <source>
        <dbReference type="Proteomes" id="UP001164743"/>
    </source>
</evidence>
<dbReference type="Proteomes" id="UP001164743">
    <property type="component" value="Chromosome 8A"/>
</dbReference>
<evidence type="ECO:0000313" key="2">
    <source>
        <dbReference type="EMBL" id="WAQ87606.1"/>
    </source>
</evidence>
<sequence>MPTFSKSAPTFSPALTPPTPMWGSYFKSATPKKKGRKPKRLNEEIELVNPSQSNNGHNLSKISKL</sequence>
<proteinExistence type="predicted"/>
<feature type="compositionally biased region" description="Polar residues" evidence="1">
    <location>
        <begin position="49"/>
        <end position="65"/>
    </location>
</feature>
<dbReference type="GeneID" id="77812844"/>
<keyword evidence="3" id="KW-1185">Reference proteome</keyword>
<dbReference type="RefSeq" id="XP_053023161.1">
    <property type="nucleotide sequence ID" value="XM_053171949.1"/>
</dbReference>
<dbReference type="EMBL" id="CP110428">
    <property type="protein sequence ID" value="WAQ87606.1"/>
    <property type="molecule type" value="Genomic_DNA"/>
</dbReference>
<evidence type="ECO:0000256" key="1">
    <source>
        <dbReference type="SAM" id="MobiDB-lite"/>
    </source>
</evidence>
<protein>
    <submittedName>
        <fullName evidence="2">Uncharacterized protein</fullName>
    </submittedName>
</protein>
<accession>A0ABY7CQQ7</accession>